<dbReference type="SUPFAM" id="SSF46955">
    <property type="entry name" value="Putative DNA-binding domain"/>
    <property type="match status" value="1"/>
</dbReference>
<keyword evidence="4" id="KW-0175">Coiled coil</keyword>
<keyword evidence="1" id="KW-0805">Transcription regulation</keyword>
<evidence type="ECO:0000259" key="5">
    <source>
        <dbReference type="PROSITE" id="PS50937"/>
    </source>
</evidence>
<keyword evidence="7" id="KW-1185">Reference proteome</keyword>
<dbReference type="PANTHER" id="PTHR30204:SF97">
    <property type="entry name" value="MERR FAMILY REGULATORY PROTEIN"/>
    <property type="match status" value="1"/>
</dbReference>
<comment type="caution">
    <text evidence="6">The sequence shown here is derived from an EMBL/GenBank/DDBJ whole genome shotgun (WGS) entry which is preliminary data.</text>
</comment>
<evidence type="ECO:0000313" key="6">
    <source>
        <dbReference type="EMBL" id="MBE1561495.1"/>
    </source>
</evidence>
<accession>A0ABR9KI70</accession>
<gene>
    <name evidence="6" type="ORF">H4W81_004274</name>
</gene>
<feature type="coiled-coil region" evidence="4">
    <location>
        <begin position="78"/>
        <end position="105"/>
    </location>
</feature>
<evidence type="ECO:0000313" key="7">
    <source>
        <dbReference type="Proteomes" id="UP000661607"/>
    </source>
</evidence>
<dbReference type="PANTHER" id="PTHR30204">
    <property type="entry name" value="REDOX-CYCLING DRUG-SENSING TRANSCRIPTIONAL ACTIVATOR SOXR"/>
    <property type="match status" value="1"/>
</dbReference>
<proteinExistence type="predicted"/>
<dbReference type="Pfam" id="PF09278">
    <property type="entry name" value="MerR-DNA-bind"/>
    <property type="match status" value="1"/>
</dbReference>
<dbReference type="InterPro" id="IPR000551">
    <property type="entry name" value="MerR-type_HTH_dom"/>
</dbReference>
<feature type="domain" description="HTH merR-type" evidence="5">
    <location>
        <begin position="2"/>
        <end position="70"/>
    </location>
</feature>
<protein>
    <submittedName>
        <fullName evidence="6">Redox-sensitive transcriptional activator SoxR</fullName>
    </submittedName>
</protein>
<dbReference type="Proteomes" id="UP000661607">
    <property type="component" value="Unassembled WGS sequence"/>
</dbReference>
<dbReference type="InterPro" id="IPR015358">
    <property type="entry name" value="Tscrpt_reg_MerR_DNA-bd"/>
</dbReference>
<keyword evidence="3" id="KW-0804">Transcription</keyword>
<dbReference type="InterPro" id="IPR047057">
    <property type="entry name" value="MerR_fam"/>
</dbReference>
<dbReference type="InterPro" id="IPR009061">
    <property type="entry name" value="DNA-bd_dom_put_sf"/>
</dbReference>
<dbReference type="RefSeq" id="WP_192776391.1">
    <property type="nucleotide sequence ID" value="NZ_BAAASY010000012.1"/>
</dbReference>
<dbReference type="Gene3D" id="1.10.1660.10">
    <property type="match status" value="1"/>
</dbReference>
<evidence type="ECO:0000256" key="2">
    <source>
        <dbReference type="ARBA" id="ARBA00023125"/>
    </source>
</evidence>
<name>A0ABR9KI70_9ACTN</name>
<dbReference type="PROSITE" id="PS50937">
    <property type="entry name" value="HTH_MERR_2"/>
    <property type="match status" value="1"/>
</dbReference>
<keyword evidence="2" id="KW-0238">DNA-binding</keyword>
<evidence type="ECO:0000256" key="1">
    <source>
        <dbReference type="ARBA" id="ARBA00023015"/>
    </source>
</evidence>
<dbReference type="Pfam" id="PF00376">
    <property type="entry name" value="MerR"/>
    <property type="match status" value="1"/>
</dbReference>
<dbReference type="PRINTS" id="PR00040">
    <property type="entry name" value="HTHMERR"/>
</dbReference>
<evidence type="ECO:0000256" key="4">
    <source>
        <dbReference type="SAM" id="Coils"/>
    </source>
</evidence>
<organism evidence="6 7">
    <name type="scientific">Nonomuraea africana</name>
    <dbReference type="NCBI Taxonomy" id="46171"/>
    <lineage>
        <taxon>Bacteria</taxon>
        <taxon>Bacillati</taxon>
        <taxon>Actinomycetota</taxon>
        <taxon>Actinomycetes</taxon>
        <taxon>Streptosporangiales</taxon>
        <taxon>Streptosporangiaceae</taxon>
        <taxon>Nonomuraea</taxon>
    </lineage>
</organism>
<dbReference type="SMART" id="SM00422">
    <property type="entry name" value="HTH_MERR"/>
    <property type="match status" value="1"/>
</dbReference>
<dbReference type="PROSITE" id="PS00552">
    <property type="entry name" value="HTH_MERR_1"/>
    <property type="match status" value="1"/>
</dbReference>
<evidence type="ECO:0000256" key="3">
    <source>
        <dbReference type="ARBA" id="ARBA00023163"/>
    </source>
</evidence>
<dbReference type="EMBL" id="JADBEF010000001">
    <property type="protein sequence ID" value="MBE1561495.1"/>
    <property type="molecule type" value="Genomic_DNA"/>
</dbReference>
<reference evidence="6 7" key="1">
    <citation type="submission" date="2020-10" db="EMBL/GenBank/DDBJ databases">
        <title>Sequencing the genomes of 1000 actinobacteria strains.</title>
        <authorList>
            <person name="Klenk H.-P."/>
        </authorList>
    </citation>
    <scope>NUCLEOTIDE SEQUENCE [LARGE SCALE GENOMIC DNA]</scope>
    <source>
        <strain evidence="6 7">DSM 43748</strain>
    </source>
</reference>
<sequence length="135" mass="14641">MLLDIGEVAQRSGLAASALRFYERKGLISAVGRNGLRRAYEPETLSRLALIACARSAGFTLTEIAALLHAKPSDETLRERVAQKADELDGRIAQLTRMRDSLRHAASCAHDPLVDCPAFRDLVRGDPASTTPPTT</sequence>